<dbReference type="AlphaFoldDB" id="A0A3P7ICY6"/>
<reference evidence="1 2" key="1">
    <citation type="submission" date="2018-11" db="EMBL/GenBank/DDBJ databases">
        <authorList>
            <consortium name="Pathogen Informatics"/>
        </authorList>
    </citation>
    <scope>NUCLEOTIDE SEQUENCE [LARGE SCALE GENOMIC DNA]</scope>
</reference>
<organism evidence="1 2">
    <name type="scientific">Strongylus vulgaris</name>
    <name type="common">Blood worm</name>
    <dbReference type="NCBI Taxonomy" id="40348"/>
    <lineage>
        <taxon>Eukaryota</taxon>
        <taxon>Metazoa</taxon>
        <taxon>Ecdysozoa</taxon>
        <taxon>Nematoda</taxon>
        <taxon>Chromadorea</taxon>
        <taxon>Rhabditida</taxon>
        <taxon>Rhabditina</taxon>
        <taxon>Rhabditomorpha</taxon>
        <taxon>Strongyloidea</taxon>
        <taxon>Strongylidae</taxon>
        <taxon>Strongylus</taxon>
    </lineage>
</organism>
<protein>
    <submittedName>
        <fullName evidence="1">Uncharacterized protein</fullName>
    </submittedName>
</protein>
<accession>A0A3P7ICY6</accession>
<dbReference type="EMBL" id="UYYB01001228">
    <property type="protein sequence ID" value="VDM65703.1"/>
    <property type="molecule type" value="Genomic_DNA"/>
</dbReference>
<keyword evidence="2" id="KW-1185">Reference proteome</keyword>
<name>A0A3P7ICY6_STRVU</name>
<dbReference type="Proteomes" id="UP000270094">
    <property type="component" value="Unassembled WGS sequence"/>
</dbReference>
<sequence>MYMKWSTGLTDVGGMEIRALQLMNYSALGAVSPSSIIPRNVHKDNIANCACTKLCLNAAVNSSEMNGKHNGVVVPVCLLAFIDVFVEDLGWSE</sequence>
<evidence type="ECO:0000313" key="2">
    <source>
        <dbReference type="Proteomes" id="UP000270094"/>
    </source>
</evidence>
<evidence type="ECO:0000313" key="1">
    <source>
        <dbReference type="EMBL" id="VDM65703.1"/>
    </source>
</evidence>
<gene>
    <name evidence="1" type="ORF">SVUK_LOCUS701</name>
</gene>
<proteinExistence type="predicted"/>